<organism evidence="16 17">
    <name type="scientific">Filifactor villosus</name>
    <dbReference type="NCBI Taxonomy" id="29374"/>
    <lineage>
        <taxon>Bacteria</taxon>
        <taxon>Bacillati</taxon>
        <taxon>Bacillota</taxon>
        <taxon>Clostridia</taxon>
        <taxon>Peptostreptococcales</taxon>
        <taxon>Filifactoraceae</taxon>
        <taxon>Filifactor</taxon>
    </lineage>
</organism>
<evidence type="ECO:0000256" key="6">
    <source>
        <dbReference type="ARBA" id="ARBA00023110"/>
    </source>
</evidence>
<dbReference type="InterPro" id="IPR001179">
    <property type="entry name" value="PPIase_FKBP_dom"/>
</dbReference>
<evidence type="ECO:0000256" key="1">
    <source>
        <dbReference type="ARBA" id="ARBA00000971"/>
    </source>
</evidence>
<evidence type="ECO:0000256" key="8">
    <source>
        <dbReference type="ARBA" id="ARBA00023235"/>
    </source>
</evidence>
<evidence type="ECO:0000256" key="3">
    <source>
        <dbReference type="ARBA" id="ARBA00013194"/>
    </source>
</evidence>
<gene>
    <name evidence="12 16" type="primary">tig</name>
    <name evidence="16" type="ORF">ACFO4R_05055</name>
</gene>
<dbReference type="Pfam" id="PF05698">
    <property type="entry name" value="Trigger_C"/>
    <property type="match status" value="1"/>
</dbReference>
<dbReference type="Gene3D" id="3.10.50.40">
    <property type="match status" value="1"/>
</dbReference>
<dbReference type="EC" id="5.2.1.8" evidence="3 12"/>
<dbReference type="InterPro" id="IPR027304">
    <property type="entry name" value="Trigger_fact/SurA_dom_sf"/>
</dbReference>
<dbReference type="InterPro" id="IPR008880">
    <property type="entry name" value="Trigger_fac_C"/>
</dbReference>
<comment type="similarity">
    <text evidence="2 12 14">Belongs to the FKBP-type PPIase family. Tig subfamily.</text>
</comment>
<comment type="catalytic activity">
    <reaction evidence="1 12 13">
        <text>[protein]-peptidylproline (omega=180) = [protein]-peptidylproline (omega=0)</text>
        <dbReference type="Rhea" id="RHEA:16237"/>
        <dbReference type="Rhea" id="RHEA-COMP:10747"/>
        <dbReference type="Rhea" id="RHEA-COMP:10748"/>
        <dbReference type="ChEBI" id="CHEBI:83833"/>
        <dbReference type="ChEBI" id="CHEBI:83834"/>
        <dbReference type="EC" id="5.2.1.8"/>
    </reaction>
</comment>
<dbReference type="SUPFAM" id="SSF109998">
    <property type="entry name" value="Triger factor/SurA peptide-binding domain-like"/>
    <property type="match status" value="1"/>
</dbReference>
<comment type="function">
    <text evidence="10 12">Involved in protein export. Acts as a chaperone by maintaining the newly synthesized protein in an open conformation. Functions as a peptidyl-prolyl cis-trans isomerase.</text>
</comment>
<dbReference type="Gene3D" id="3.30.70.1050">
    <property type="entry name" value="Trigger factor ribosome-binding domain"/>
    <property type="match status" value="1"/>
</dbReference>
<keyword evidence="5 12" id="KW-0132">Cell division</keyword>
<keyword evidence="17" id="KW-1185">Reference proteome</keyword>
<dbReference type="InterPro" id="IPR037041">
    <property type="entry name" value="Trigger_fac_C_sf"/>
</dbReference>
<evidence type="ECO:0000256" key="4">
    <source>
        <dbReference type="ARBA" id="ARBA00016902"/>
    </source>
</evidence>
<name>A0ABV9QM26_9FIRM</name>
<dbReference type="InterPro" id="IPR008881">
    <property type="entry name" value="Trigger_fac_ribosome-bd_bac"/>
</dbReference>
<protein>
    <recommendedName>
        <fullName evidence="4 12">Trigger factor</fullName>
        <shortName evidence="12">TF</shortName>
        <ecNumber evidence="3 12">5.2.1.8</ecNumber>
    </recommendedName>
    <alternativeName>
        <fullName evidence="11 12">PPIase</fullName>
    </alternativeName>
</protein>
<dbReference type="Proteomes" id="UP001595916">
    <property type="component" value="Unassembled WGS sequence"/>
</dbReference>
<evidence type="ECO:0000256" key="5">
    <source>
        <dbReference type="ARBA" id="ARBA00022618"/>
    </source>
</evidence>
<dbReference type="EMBL" id="JBHSHL010000014">
    <property type="protein sequence ID" value="MFC4804446.1"/>
    <property type="molecule type" value="Genomic_DNA"/>
</dbReference>
<keyword evidence="7 12" id="KW-0143">Chaperone</keyword>
<dbReference type="InterPro" id="IPR046357">
    <property type="entry name" value="PPIase_dom_sf"/>
</dbReference>
<proteinExistence type="inferred from homology"/>
<comment type="caution">
    <text evidence="16">The sequence shown here is derived from an EMBL/GenBank/DDBJ whole genome shotgun (WGS) entry which is preliminary data.</text>
</comment>
<keyword evidence="12" id="KW-0963">Cytoplasm</keyword>
<dbReference type="Pfam" id="PF00254">
    <property type="entry name" value="FKBP_C"/>
    <property type="match status" value="1"/>
</dbReference>
<evidence type="ECO:0000256" key="11">
    <source>
        <dbReference type="ARBA" id="ARBA00029986"/>
    </source>
</evidence>
<evidence type="ECO:0000256" key="14">
    <source>
        <dbReference type="RuleBase" id="RU003914"/>
    </source>
</evidence>
<evidence type="ECO:0000256" key="9">
    <source>
        <dbReference type="ARBA" id="ARBA00023306"/>
    </source>
</evidence>
<evidence type="ECO:0000256" key="2">
    <source>
        <dbReference type="ARBA" id="ARBA00005464"/>
    </source>
</evidence>
<sequence length="425" mass="48356">MSEVLKKEGSLVTLKLNIGGEDFLAAEQQAYKKNRHKISIPGFRKGKAPKKIIEAHYGEGVFFEDALNEVFPSVFKDAVDKHELDVISQPQIEDMGEFQKGEDLELTVSVYVTPEVTLGEYKNLEVEKEEVEVTEEEVEKDIEMKLDQNARMVTIEDRPAKEGDTVLIDFTGRIDGVEFEGGHAEGHSLILGSKSFIEGFEEQVAGMALGEEKDITVTFPEEYPAENLAGKEAVFNVILHEIKEKELPELDDEFVKDISDFDTLDELRADVRAKIFDSKQKAADNVYKSALIDKAVENATVEIPDIMVDREVDSMFHEFSHNLQYQGLNVEDYFKYTGTTEEDIKNQMRAEAEKKVKNTLVLFEIADVEKIETTQDDIEAEFVKMSEQYNMEVDKIKELLGAEGNEPMKENIRFRKTIDFLAEKH</sequence>
<dbReference type="RefSeq" id="WP_379787951.1">
    <property type="nucleotide sequence ID" value="NZ_JBHSHL010000014.1"/>
</dbReference>
<dbReference type="PIRSF" id="PIRSF003095">
    <property type="entry name" value="Trigger_factor"/>
    <property type="match status" value="1"/>
</dbReference>
<dbReference type="InterPro" id="IPR005215">
    <property type="entry name" value="Trig_fac"/>
</dbReference>
<dbReference type="Pfam" id="PF05697">
    <property type="entry name" value="Trigger_N"/>
    <property type="match status" value="1"/>
</dbReference>
<evidence type="ECO:0000313" key="16">
    <source>
        <dbReference type="EMBL" id="MFC4804446.1"/>
    </source>
</evidence>
<feature type="domain" description="PPIase FKBP-type" evidence="15">
    <location>
        <begin position="163"/>
        <end position="248"/>
    </location>
</feature>
<dbReference type="NCBIfam" id="TIGR00115">
    <property type="entry name" value="tig"/>
    <property type="match status" value="1"/>
</dbReference>
<dbReference type="Gene3D" id="1.10.3120.10">
    <property type="entry name" value="Trigger factor, C-terminal domain"/>
    <property type="match status" value="1"/>
</dbReference>
<dbReference type="PANTHER" id="PTHR30560">
    <property type="entry name" value="TRIGGER FACTOR CHAPERONE AND PEPTIDYL-PROLYL CIS/TRANS ISOMERASE"/>
    <property type="match status" value="1"/>
</dbReference>
<accession>A0ABV9QM26</accession>
<evidence type="ECO:0000313" key="17">
    <source>
        <dbReference type="Proteomes" id="UP001595916"/>
    </source>
</evidence>
<dbReference type="InterPro" id="IPR036611">
    <property type="entry name" value="Trigger_fac_ribosome-bd_sf"/>
</dbReference>
<keyword evidence="8 12" id="KW-0413">Isomerase</keyword>
<dbReference type="SUPFAM" id="SSF102735">
    <property type="entry name" value="Trigger factor ribosome-binding domain"/>
    <property type="match status" value="1"/>
</dbReference>
<evidence type="ECO:0000256" key="13">
    <source>
        <dbReference type="PROSITE-ProRule" id="PRU00277"/>
    </source>
</evidence>
<evidence type="ECO:0000256" key="12">
    <source>
        <dbReference type="HAMAP-Rule" id="MF_00303"/>
    </source>
</evidence>
<evidence type="ECO:0000256" key="7">
    <source>
        <dbReference type="ARBA" id="ARBA00023186"/>
    </source>
</evidence>
<evidence type="ECO:0000259" key="15">
    <source>
        <dbReference type="PROSITE" id="PS50059"/>
    </source>
</evidence>
<dbReference type="GO" id="GO:0003755">
    <property type="term" value="F:peptidyl-prolyl cis-trans isomerase activity"/>
    <property type="evidence" value="ECO:0007669"/>
    <property type="project" value="UniProtKB-EC"/>
</dbReference>
<keyword evidence="9 12" id="KW-0131">Cell cycle</keyword>
<keyword evidence="6 12" id="KW-0697">Rotamase</keyword>
<comment type="subcellular location">
    <subcellularLocation>
        <location evidence="12">Cytoplasm</location>
    </subcellularLocation>
    <text evidence="12">About half TF is bound to the ribosome near the polypeptide exit tunnel while the other half is free in the cytoplasm.</text>
</comment>
<reference evidence="17" key="1">
    <citation type="journal article" date="2019" name="Int. J. Syst. Evol. Microbiol.">
        <title>The Global Catalogue of Microorganisms (GCM) 10K type strain sequencing project: providing services to taxonomists for standard genome sequencing and annotation.</title>
        <authorList>
            <consortium name="The Broad Institute Genomics Platform"/>
            <consortium name="The Broad Institute Genome Sequencing Center for Infectious Disease"/>
            <person name="Wu L."/>
            <person name="Ma J."/>
        </authorList>
    </citation>
    <scope>NUCLEOTIDE SEQUENCE [LARGE SCALE GENOMIC DNA]</scope>
    <source>
        <strain evidence="17">CCUG 46385</strain>
    </source>
</reference>
<evidence type="ECO:0000256" key="10">
    <source>
        <dbReference type="ARBA" id="ARBA00024849"/>
    </source>
</evidence>
<comment type="domain">
    <text evidence="12">Consists of 3 domains; the N-terminus binds the ribosome, the middle domain has PPIase activity, while the C-terminus has intrinsic chaperone activity on its own.</text>
</comment>
<dbReference type="SUPFAM" id="SSF54534">
    <property type="entry name" value="FKBP-like"/>
    <property type="match status" value="1"/>
</dbReference>
<dbReference type="PANTHER" id="PTHR30560:SF3">
    <property type="entry name" value="TRIGGER FACTOR-LIKE PROTEIN TIG, CHLOROPLASTIC"/>
    <property type="match status" value="1"/>
</dbReference>
<dbReference type="HAMAP" id="MF_00303">
    <property type="entry name" value="Trigger_factor_Tig"/>
    <property type="match status" value="1"/>
</dbReference>
<dbReference type="PROSITE" id="PS50059">
    <property type="entry name" value="FKBP_PPIASE"/>
    <property type="match status" value="1"/>
</dbReference>